<dbReference type="InterPro" id="IPR001796">
    <property type="entry name" value="DHFR_dom"/>
</dbReference>
<organism evidence="2">
    <name type="scientific">bioreactor metagenome</name>
    <dbReference type="NCBI Taxonomy" id="1076179"/>
    <lineage>
        <taxon>unclassified sequences</taxon>
        <taxon>metagenomes</taxon>
        <taxon>ecological metagenomes</taxon>
    </lineage>
</organism>
<dbReference type="GO" id="GO:0004146">
    <property type="term" value="F:dihydrofolate reductase activity"/>
    <property type="evidence" value="ECO:0007669"/>
    <property type="project" value="InterPro"/>
</dbReference>
<dbReference type="Gene3D" id="3.40.430.10">
    <property type="entry name" value="Dihydrofolate Reductase, subunit A"/>
    <property type="match status" value="1"/>
</dbReference>
<dbReference type="SUPFAM" id="SSF53597">
    <property type="entry name" value="Dihydrofolate reductase-like"/>
    <property type="match status" value="1"/>
</dbReference>
<dbReference type="PROSITE" id="PS51330">
    <property type="entry name" value="DHFR_2"/>
    <property type="match status" value="1"/>
</dbReference>
<reference evidence="2" key="1">
    <citation type="submission" date="2019-08" db="EMBL/GenBank/DDBJ databases">
        <authorList>
            <person name="Kucharzyk K."/>
            <person name="Murdoch R.W."/>
            <person name="Higgins S."/>
            <person name="Loffler F."/>
        </authorList>
    </citation>
    <scope>NUCLEOTIDE SEQUENCE</scope>
</reference>
<dbReference type="AlphaFoldDB" id="A0A645INQ3"/>
<dbReference type="Pfam" id="PF00186">
    <property type="entry name" value="DHFR_1"/>
    <property type="match status" value="1"/>
</dbReference>
<dbReference type="InterPro" id="IPR024072">
    <property type="entry name" value="DHFR-like_dom_sf"/>
</dbReference>
<sequence length="59" mass="6946">MYTQLLPECSRMYLTKINGVFGADAFFPPYDESEWKLVYKSETLCENGVSFNFTEYEKN</sequence>
<dbReference type="EMBL" id="VSSQ01119626">
    <property type="protein sequence ID" value="MPN52975.1"/>
    <property type="molecule type" value="Genomic_DNA"/>
</dbReference>
<gene>
    <name evidence="2" type="ORF">SDC9_200638</name>
</gene>
<feature type="domain" description="DHFR" evidence="1">
    <location>
        <begin position="1"/>
        <end position="58"/>
    </location>
</feature>
<accession>A0A645INQ3</accession>
<comment type="caution">
    <text evidence="2">The sequence shown here is derived from an EMBL/GenBank/DDBJ whole genome shotgun (WGS) entry which is preliminary data.</text>
</comment>
<protein>
    <recommendedName>
        <fullName evidence="1">DHFR domain-containing protein</fullName>
    </recommendedName>
</protein>
<dbReference type="GO" id="GO:0046654">
    <property type="term" value="P:tetrahydrofolate biosynthetic process"/>
    <property type="evidence" value="ECO:0007669"/>
    <property type="project" value="InterPro"/>
</dbReference>
<evidence type="ECO:0000259" key="1">
    <source>
        <dbReference type="PROSITE" id="PS51330"/>
    </source>
</evidence>
<evidence type="ECO:0000313" key="2">
    <source>
        <dbReference type="EMBL" id="MPN52975.1"/>
    </source>
</evidence>
<name>A0A645INQ3_9ZZZZ</name>
<proteinExistence type="predicted"/>